<dbReference type="SUPFAM" id="SSF52091">
    <property type="entry name" value="SpoIIaa-like"/>
    <property type="match status" value="1"/>
</dbReference>
<reference evidence="2" key="1">
    <citation type="journal article" date="2011" name="J. Bacteriol.">
        <title>Genome sequences of eight morphologically diverse alphaproteobacteria.</title>
        <authorList>
            <consortium name="US DOE Joint Genome Institute"/>
            <person name="Brown P.J."/>
            <person name="Kysela D.T."/>
            <person name="Buechlein A."/>
            <person name="Hemmerich C."/>
            <person name="Brun Y.V."/>
        </authorList>
    </citation>
    <scope>NUCLEOTIDE SEQUENCE [LARGE SCALE GENOMIC DNA]</scope>
    <source>
        <strain evidence="2">ATCC 15264 / DSM 4735 / LMG 14903 / NBRC 16000 / CB 81</strain>
    </source>
</reference>
<evidence type="ECO:0000313" key="2">
    <source>
        <dbReference type="Proteomes" id="UP000002696"/>
    </source>
</evidence>
<dbReference type="Pfam" id="PF11964">
    <property type="entry name" value="SpoIIAA-like"/>
    <property type="match status" value="1"/>
</dbReference>
<dbReference type="eggNOG" id="ENOG5033801">
    <property type="taxonomic scope" value="Bacteria"/>
</dbReference>
<protein>
    <recommendedName>
        <fullName evidence="3">STAS/SEC14 domain-containing protein</fullName>
    </recommendedName>
</protein>
<keyword evidence="2" id="KW-1185">Reference proteome</keyword>
<dbReference type="AlphaFoldDB" id="D9QNG3"/>
<evidence type="ECO:0000313" key="1">
    <source>
        <dbReference type="EMBL" id="ADL02198.1"/>
    </source>
</evidence>
<dbReference type="STRING" id="633149.Bresu_2891"/>
<dbReference type="Proteomes" id="UP000002696">
    <property type="component" value="Chromosome"/>
</dbReference>
<sequence length="136" mass="14654">MSDAPLPSGISDAPTAIRRLPGPRPDLLIFEVDARIHTADMAWMGATVSQAMEAFDRIDILLLIRRFEGATPGALFEPTALKAEAASILGVRRYVVVGAPAWAEAAITLGGWLSPVESQTFDAAEEIQARAWIDRP</sequence>
<dbReference type="InParanoid" id="D9QNG3"/>
<organism evidence="1 2">
    <name type="scientific">Brevundimonas subvibrioides (strain ATCC 15264 / DSM 4735 / LMG 14903 / NBRC 16000 / CB 81)</name>
    <name type="common">Caulobacter subvibrioides</name>
    <dbReference type="NCBI Taxonomy" id="633149"/>
    <lineage>
        <taxon>Bacteria</taxon>
        <taxon>Pseudomonadati</taxon>
        <taxon>Pseudomonadota</taxon>
        <taxon>Alphaproteobacteria</taxon>
        <taxon>Caulobacterales</taxon>
        <taxon>Caulobacteraceae</taxon>
        <taxon>Brevundimonas</taxon>
    </lineage>
</organism>
<evidence type="ECO:0008006" key="3">
    <source>
        <dbReference type="Google" id="ProtNLM"/>
    </source>
</evidence>
<proteinExistence type="predicted"/>
<dbReference type="KEGG" id="bsb:Bresu_2891"/>
<dbReference type="InterPro" id="IPR038396">
    <property type="entry name" value="SpoIIAA-like_sf"/>
</dbReference>
<dbReference type="InterPro" id="IPR021866">
    <property type="entry name" value="SpoIIAA-like"/>
</dbReference>
<name>D9QNG3_BRESC</name>
<dbReference type="HOGENOM" id="CLU_125992_0_0_5"/>
<gene>
    <name evidence="1" type="ordered locus">Bresu_2891</name>
</gene>
<dbReference type="Gene3D" id="3.40.50.10600">
    <property type="entry name" value="SpoIIaa-like domains"/>
    <property type="match status" value="1"/>
</dbReference>
<dbReference type="InterPro" id="IPR036513">
    <property type="entry name" value="STAS_dom_sf"/>
</dbReference>
<dbReference type="RefSeq" id="WP_013270299.1">
    <property type="nucleotide sequence ID" value="NC_014375.1"/>
</dbReference>
<accession>D9QNG3</accession>
<dbReference type="EMBL" id="CP002102">
    <property type="protein sequence ID" value="ADL02198.1"/>
    <property type="molecule type" value="Genomic_DNA"/>
</dbReference>